<name>A0A542XKV3_SALAC</name>
<proteinExistence type="predicted"/>
<evidence type="ECO:0000313" key="1">
    <source>
        <dbReference type="EMBL" id="TQL36484.1"/>
    </source>
</evidence>
<gene>
    <name evidence="1" type="ORF">FB564_1581</name>
</gene>
<comment type="caution">
    <text evidence="1">The sequence shown here is derived from an EMBL/GenBank/DDBJ whole genome shotgun (WGS) entry which is preliminary data.</text>
</comment>
<accession>A0A542XKV3</accession>
<organism evidence="1 2">
    <name type="scientific">Salinispora arenicola</name>
    <dbReference type="NCBI Taxonomy" id="168697"/>
    <lineage>
        <taxon>Bacteria</taxon>
        <taxon>Bacillati</taxon>
        <taxon>Actinomycetota</taxon>
        <taxon>Actinomycetes</taxon>
        <taxon>Micromonosporales</taxon>
        <taxon>Micromonosporaceae</taxon>
        <taxon>Salinispora</taxon>
    </lineage>
</organism>
<dbReference type="RefSeq" id="WP_142116257.1">
    <property type="nucleotide sequence ID" value="NZ_VFOL01000001.1"/>
</dbReference>
<dbReference type="GeneID" id="93770874"/>
<protein>
    <submittedName>
        <fullName evidence="1">Uncharacterized protein</fullName>
    </submittedName>
</protein>
<dbReference type="AlphaFoldDB" id="A0A542XKV3"/>
<sequence length="306" mass="32920">MNSPAGRLWVDPEGVVLVGDGYAERAALYQKYLNELDSLRSRYASSWGNDEMGVQFSQAFLGGMDNIEGVIGGVKGRLAFAGEGLRENGRLYRLADDEAQEVSHSMRQDFDSHLSLAYAEEGVPGSGEGFAEPLLPSVVVRATRPEEGVPGSGEGFAEPLLPSVVVRATRPEEGVPGSGEGFAEPPLQPVFVRATNPETSVSLASSPYMVVPDDLSILVDGEPLPEGSRLVAFRPFPEGDVRVDVNLYDSITPVDDAPITDGDGQVLDPGGGRFFVVVENPDVDPTEPDYQPLVLSYTDDWYSLDR</sequence>
<reference evidence="1 2" key="1">
    <citation type="submission" date="2019-06" db="EMBL/GenBank/DDBJ databases">
        <title>Sequencing the genomes of 1000 actinobacteria strains.</title>
        <authorList>
            <person name="Klenk H.-P."/>
        </authorList>
    </citation>
    <scope>NUCLEOTIDE SEQUENCE [LARGE SCALE GENOMIC DNA]</scope>
    <source>
        <strain evidence="1 2">DSM 44819</strain>
    </source>
</reference>
<evidence type="ECO:0000313" key="2">
    <source>
        <dbReference type="Proteomes" id="UP000315983"/>
    </source>
</evidence>
<dbReference type="EMBL" id="VFOL01000001">
    <property type="protein sequence ID" value="TQL36484.1"/>
    <property type="molecule type" value="Genomic_DNA"/>
</dbReference>
<dbReference type="Proteomes" id="UP000315983">
    <property type="component" value="Unassembled WGS sequence"/>
</dbReference>